<dbReference type="EMBL" id="BAABWN010000015">
    <property type="protein sequence ID" value="GAA6169856.1"/>
    <property type="molecule type" value="Genomic_DNA"/>
</dbReference>
<feature type="domain" description="Radical SAM core" evidence="14">
    <location>
        <begin position="107"/>
        <end position="319"/>
    </location>
</feature>
<evidence type="ECO:0000256" key="9">
    <source>
        <dbReference type="ARBA" id="ARBA00022898"/>
    </source>
</evidence>
<evidence type="ECO:0000256" key="1">
    <source>
        <dbReference type="ARBA" id="ARBA00001352"/>
    </source>
</evidence>
<dbReference type="NCBIfam" id="TIGR00238">
    <property type="entry name" value="KamA family radical SAM protein"/>
    <property type="match status" value="1"/>
</dbReference>
<dbReference type="SFLD" id="SFLDS00029">
    <property type="entry name" value="Radical_SAM"/>
    <property type="match status" value="1"/>
</dbReference>
<evidence type="ECO:0000256" key="8">
    <source>
        <dbReference type="ARBA" id="ARBA00022723"/>
    </source>
</evidence>
<keyword evidence="6" id="KW-0004">4Fe-4S</keyword>
<proteinExistence type="inferred from homology"/>
<dbReference type="Proteomes" id="UP001465153">
    <property type="component" value="Unassembled WGS sequence"/>
</dbReference>
<dbReference type="NCBIfam" id="TIGR03821">
    <property type="entry name" value="EFP_modif_epmB"/>
    <property type="match status" value="1"/>
</dbReference>
<evidence type="ECO:0000256" key="10">
    <source>
        <dbReference type="ARBA" id="ARBA00023004"/>
    </source>
</evidence>
<comment type="similarity">
    <text evidence="4">Belongs to the radical SAM superfamily. KamA family.</text>
</comment>
<keyword evidence="7" id="KW-0949">S-adenosyl-L-methionine</keyword>
<evidence type="ECO:0000256" key="3">
    <source>
        <dbReference type="ARBA" id="ARBA00001966"/>
    </source>
</evidence>
<evidence type="ECO:0000256" key="4">
    <source>
        <dbReference type="ARBA" id="ARBA00008703"/>
    </source>
</evidence>
<dbReference type="InterPro" id="IPR003739">
    <property type="entry name" value="Lys_aminomutase/Glu_NH3_mut"/>
</dbReference>
<protein>
    <recommendedName>
        <fullName evidence="5">L-lysine 2,3-aminomutase</fullName>
    </recommendedName>
    <alternativeName>
        <fullName evidence="13">EF-P post-translational modification enzyme B</fullName>
    </alternativeName>
</protein>
<evidence type="ECO:0000256" key="12">
    <source>
        <dbReference type="ARBA" id="ARBA00023235"/>
    </source>
</evidence>
<dbReference type="InterPro" id="IPR007197">
    <property type="entry name" value="rSAM"/>
</dbReference>
<reference evidence="15 16" key="1">
    <citation type="submission" date="2024-04" db="EMBL/GenBank/DDBJ databases">
        <title>Draft genome sequence of Sessilibacter corallicola NBRC 116591.</title>
        <authorList>
            <person name="Miyakawa T."/>
            <person name="Kusuya Y."/>
            <person name="Miura T."/>
        </authorList>
    </citation>
    <scope>NUCLEOTIDE SEQUENCE [LARGE SCALE GENOMIC DNA]</scope>
    <source>
        <strain evidence="15 16">KU-00831-HH</strain>
    </source>
</reference>
<comment type="cofactor">
    <cofactor evidence="3">
        <name>[4Fe-4S] cluster</name>
        <dbReference type="ChEBI" id="CHEBI:49883"/>
    </cofactor>
</comment>
<dbReference type="PIRSF" id="PIRSF004911">
    <property type="entry name" value="DUF160"/>
    <property type="match status" value="1"/>
</dbReference>
<name>A0ABQ0ADX7_9GAMM</name>
<evidence type="ECO:0000256" key="6">
    <source>
        <dbReference type="ARBA" id="ARBA00022485"/>
    </source>
</evidence>
<dbReference type="PANTHER" id="PTHR30538:SF1">
    <property type="entry name" value="L-LYSINE 2,3-AMINOMUTASE"/>
    <property type="match status" value="1"/>
</dbReference>
<comment type="cofactor">
    <cofactor evidence="2">
        <name>pyridoxal 5'-phosphate</name>
        <dbReference type="ChEBI" id="CHEBI:597326"/>
    </cofactor>
</comment>
<dbReference type="InterPro" id="IPR058240">
    <property type="entry name" value="rSAM_sf"/>
</dbReference>
<evidence type="ECO:0000256" key="2">
    <source>
        <dbReference type="ARBA" id="ARBA00001933"/>
    </source>
</evidence>
<evidence type="ECO:0000313" key="16">
    <source>
        <dbReference type="Proteomes" id="UP001465153"/>
    </source>
</evidence>
<evidence type="ECO:0000259" key="14">
    <source>
        <dbReference type="PROSITE" id="PS51918"/>
    </source>
</evidence>
<keyword evidence="16" id="KW-1185">Reference proteome</keyword>
<dbReference type="CDD" id="cd01335">
    <property type="entry name" value="Radical_SAM"/>
    <property type="match status" value="1"/>
</dbReference>
<evidence type="ECO:0000256" key="5">
    <source>
        <dbReference type="ARBA" id="ARBA00022363"/>
    </source>
</evidence>
<evidence type="ECO:0000256" key="13">
    <source>
        <dbReference type="ARBA" id="ARBA00030756"/>
    </source>
</evidence>
<keyword evidence="9" id="KW-0663">Pyridoxal phosphate</keyword>
<dbReference type="SFLD" id="SFLDG01070">
    <property type="entry name" value="PLP-dependent"/>
    <property type="match status" value="1"/>
</dbReference>
<keyword evidence="11" id="KW-0411">Iron-sulfur</keyword>
<dbReference type="Pfam" id="PF04055">
    <property type="entry name" value="Radical_SAM"/>
    <property type="match status" value="1"/>
</dbReference>
<keyword evidence="12" id="KW-0413">Isomerase</keyword>
<keyword evidence="10" id="KW-0408">Iron</keyword>
<dbReference type="PROSITE" id="PS51918">
    <property type="entry name" value="RADICAL_SAM"/>
    <property type="match status" value="1"/>
</dbReference>
<comment type="caution">
    <text evidence="15">The sequence shown here is derived from an EMBL/GenBank/DDBJ whole genome shotgun (WGS) entry which is preliminary data.</text>
</comment>
<comment type="catalytic activity">
    <reaction evidence="1">
        <text>L-lysine = D-beta-lysine</text>
        <dbReference type="Rhea" id="RHEA:44148"/>
        <dbReference type="ChEBI" id="CHEBI:32551"/>
        <dbReference type="ChEBI" id="CHEBI:84138"/>
    </reaction>
</comment>
<organism evidence="15 16">
    <name type="scientific">Sessilibacter corallicola</name>
    <dbReference type="NCBI Taxonomy" id="2904075"/>
    <lineage>
        <taxon>Bacteria</taxon>
        <taxon>Pseudomonadati</taxon>
        <taxon>Pseudomonadota</taxon>
        <taxon>Gammaproteobacteria</taxon>
        <taxon>Cellvibrionales</taxon>
        <taxon>Cellvibrionaceae</taxon>
        <taxon>Sessilibacter</taxon>
    </lineage>
</organism>
<gene>
    <name evidence="15" type="primary">epmB</name>
    <name evidence="15" type="ORF">NBRC116591_36670</name>
</gene>
<evidence type="ECO:0000256" key="7">
    <source>
        <dbReference type="ARBA" id="ARBA00022691"/>
    </source>
</evidence>
<dbReference type="RefSeq" id="WP_353304260.1">
    <property type="nucleotide sequence ID" value="NZ_BAABWN010000015.1"/>
</dbReference>
<accession>A0ABQ0ADX7</accession>
<dbReference type="InterPro" id="IPR022462">
    <property type="entry name" value="EpmB"/>
</dbReference>
<dbReference type="Gene3D" id="3.20.20.70">
    <property type="entry name" value="Aldolase class I"/>
    <property type="match status" value="1"/>
</dbReference>
<sequence>MIPYVSLSGQTNDWQSQLSNLITDPKELLAIAEIPTDSREYHAIEQACADFQLRVPRAFADKIEKGNANDPLLLQVLPSAQELLASPGYSTDPLGEEAANPIPGLIHKYESRVLVTLSGQCAINCRYCFRRHFPYAENRLTRDHLQEITAYVANNTALNEVILSGGDPLSVSNTQIRRFLSELASIQHITRIRFHTRLPVVIPERIDQTLLDTFSNSRQKIIIVVHTNHPNELDERFDRAMAQLTNNRVTLLNQTVLLKNINDNPETLTKLSERLFSAGVMPYYLHLLDKVVGATHFEIPEHDAIGLHRALQTQLPGFLVPKLVREIAGKSSKTWVY</sequence>
<keyword evidence="8" id="KW-0479">Metal-binding</keyword>
<dbReference type="PANTHER" id="PTHR30538">
    <property type="entry name" value="LYSINE 2,3-AMINOMUTASE-RELATED"/>
    <property type="match status" value="1"/>
</dbReference>
<evidence type="ECO:0000313" key="15">
    <source>
        <dbReference type="EMBL" id="GAA6169856.1"/>
    </source>
</evidence>
<dbReference type="InterPro" id="IPR013785">
    <property type="entry name" value="Aldolase_TIM"/>
</dbReference>
<dbReference type="SUPFAM" id="SSF102114">
    <property type="entry name" value="Radical SAM enzymes"/>
    <property type="match status" value="1"/>
</dbReference>
<dbReference type="SFLD" id="SFLDF00314">
    <property type="entry name" value="L-lysine_2_3-aminomutase_(yjeK"/>
    <property type="match status" value="1"/>
</dbReference>
<evidence type="ECO:0000256" key="11">
    <source>
        <dbReference type="ARBA" id="ARBA00023014"/>
    </source>
</evidence>